<reference evidence="2" key="2">
    <citation type="submission" date="2020-11" db="EMBL/GenBank/DDBJ databases">
        <authorList>
            <person name="McCartney M.A."/>
            <person name="Auch B."/>
            <person name="Kono T."/>
            <person name="Mallez S."/>
            <person name="Becker A."/>
            <person name="Gohl D.M."/>
            <person name="Silverstein K.A.T."/>
            <person name="Koren S."/>
            <person name="Bechman K.B."/>
            <person name="Herman A."/>
            <person name="Abrahante J.E."/>
            <person name="Garbe J."/>
        </authorList>
    </citation>
    <scope>NUCLEOTIDE SEQUENCE</scope>
    <source>
        <strain evidence="2">Duluth1</strain>
        <tissue evidence="2">Whole animal</tissue>
    </source>
</reference>
<evidence type="ECO:0000256" key="1">
    <source>
        <dbReference type="SAM" id="Phobius"/>
    </source>
</evidence>
<evidence type="ECO:0000313" key="2">
    <source>
        <dbReference type="EMBL" id="KAH3800682.1"/>
    </source>
</evidence>
<protein>
    <submittedName>
        <fullName evidence="2">Uncharacterized protein</fullName>
    </submittedName>
</protein>
<dbReference type="EMBL" id="JAIWYP010000007">
    <property type="protein sequence ID" value="KAH3800682.1"/>
    <property type="molecule type" value="Genomic_DNA"/>
</dbReference>
<keyword evidence="1" id="KW-0812">Transmembrane</keyword>
<keyword evidence="3" id="KW-1185">Reference proteome</keyword>
<organism evidence="2 3">
    <name type="scientific">Dreissena polymorpha</name>
    <name type="common">Zebra mussel</name>
    <name type="synonym">Mytilus polymorpha</name>
    <dbReference type="NCBI Taxonomy" id="45954"/>
    <lineage>
        <taxon>Eukaryota</taxon>
        <taxon>Metazoa</taxon>
        <taxon>Spiralia</taxon>
        <taxon>Lophotrochozoa</taxon>
        <taxon>Mollusca</taxon>
        <taxon>Bivalvia</taxon>
        <taxon>Autobranchia</taxon>
        <taxon>Heteroconchia</taxon>
        <taxon>Euheterodonta</taxon>
        <taxon>Imparidentia</taxon>
        <taxon>Neoheterodontei</taxon>
        <taxon>Myida</taxon>
        <taxon>Dreissenoidea</taxon>
        <taxon>Dreissenidae</taxon>
        <taxon>Dreissena</taxon>
    </lineage>
</organism>
<evidence type="ECO:0000313" key="3">
    <source>
        <dbReference type="Proteomes" id="UP000828390"/>
    </source>
</evidence>
<accession>A0A9D4FLS2</accession>
<comment type="caution">
    <text evidence="2">The sequence shown here is derived from an EMBL/GenBank/DDBJ whole genome shotgun (WGS) entry which is preliminary data.</text>
</comment>
<dbReference type="Proteomes" id="UP000828390">
    <property type="component" value="Unassembled WGS sequence"/>
</dbReference>
<dbReference type="AlphaFoldDB" id="A0A9D4FLS2"/>
<keyword evidence="1" id="KW-1133">Transmembrane helix</keyword>
<proteinExistence type="predicted"/>
<reference evidence="2" key="1">
    <citation type="journal article" date="2019" name="bioRxiv">
        <title>The Genome of the Zebra Mussel, Dreissena polymorpha: A Resource for Invasive Species Research.</title>
        <authorList>
            <person name="McCartney M.A."/>
            <person name="Auch B."/>
            <person name="Kono T."/>
            <person name="Mallez S."/>
            <person name="Zhang Y."/>
            <person name="Obille A."/>
            <person name="Becker A."/>
            <person name="Abrahante J.E."/>
            <person name="Garbe J."/>
            <person name="Badalamenti J.P."/>
            <person name="Herman A."/>
            <person name="Mangelson H."/>
            <person name="Liachko I."/>
            <person name="Sullivan S."/>
            <person name="Sone E.D."/>
            <person name="Koren S."/>
            <person name="Silverstein K.A.T."/>
            <person name="Beckman K.B."/>
            <person name="Gohl D.M."/>
        </authorList>
    </citation>
    <scope>NUCLEOTIDE SEQUENCE</scope>
    <source>
        <strain evidence="2">Duluth1</strain>
        <tissue evidence="2">Whole animal</tissue>
    </source>
</reference>
<sequence>MNCRAYNEHFTLKAWYINSSQTHLQNDNCELPTVKGSSIWKPFHTSLNNFSKTEMLHELSNIREIPMEALITKLQGIRQLNDIDTTSDNFQLWGNIVIGVVTALSSGAALFIYCKCKRTTRSNRPIITLFRSANDDMRLGEISDVAREHLVPEVRKPSAPLQQPRTLSSIYPSLRG</sequence>
<gene>
    <name evidence="2" type="ORF">DPMN_154321</name>
</gene>
<name>A0A9D4FLS2_DREPO</name>
<feature type="transmembrane region" description="Helical" evidence="1">
    <location>
        <begin position="92"/>
        <end position="114"/>
    </location>
</feature>
<keyword evidence="1" id="KW-0472">Membrane</keyword>